<dbReference type="SUPFAM" id="SSF48452">
    <property type="entry name" value="TPR-like"/>
    <property type="match status" value="1"/>
</dbReference>
<dbReference type="PANTHER" id="PTHR12558:SF9">
    <property type="entry name" value="CELL DIVISION CYCLE PROTEIN 16 HOMOLOG"/>
    <property type="match status" value="1"/>
</dbReference>
<evidence type="ECO:0000256" key="5">
    <source>
        <dbReference type="ARBA" id="ARBA00022803"/>
    </source>
</evidence>
<dbReference type="SUPFAM" id="SSF81901">
    <property type="entry name" value="HCP-like"/>
    <property type="match status" value="1"/>
</dbReference>
<dbReference type="GO" id="GO:0045842">
    <property type="term" value="P:positive regulation of mitotic metaphase/anaphase transition"/>
    <property type="evidence" value="ECO:0007669"/>
    <property type="project" value="TreeGrafter"/>
</dbReference>
<keyword evidence="1" id="KW-0132">Cell division</keyword>
<dbReference type="Proteomes" id="UP001485043">
    <property type="component" value="Unassembled WGS sequence"/>
</dbReference>
<dbReference type="Pfam" id="PF13432">
    <property type="entry name" value="TPR_16"/>
    <property type="match status" value="1"/>
</dbReference>
<proteinExistence type="predicted"/>
<evidence type="ECO:0008006" key="11">
    <source>
        <dbReference type="Google" id="ProtNLM"/>
    </source>
</evidence>
<feature type="repeat" description="TPR" evidence="7">
    <location>
        <begin position="503"/>
        <end position="536"/>
    </location>
</feature>
<evidence type="ECO:0000313" key="9">
    <source>
        <dbReference type="EMBL" id="KAK9847452.1"/>
    </source>
</evidence>
<feature type="compositionally biased region" description="Polar residues" evidence="8">
    <location>
        <begin position="245"/>
        <end position="257"/>
    </location>
</feature>
<gene>
    <name evidence="9" type="ORF">WJX84_003493</name>
</gene>
<evidence type="ECO:0000256" key="1">
    <source>
        <dbReference type="ARBA" id="ARBA00022618"/>
    </source>
</evidence>
<feature type="repeat" description="TPR" evidence="7">
    <location>
        <begin position="537"/>
        <end position="570"/>
    </location>
</feature>
<keyword evidence="4" id="KW-0833">Ubl conjugation pathway</keyword>
<dbReference type="GO" id="GO:0016567">
    <property type="term" value="P:protein ubiquitination"/>
    <property type="evidence" value="ECO:0007669"/>
    <property type="project" value="TreeGrafter"/>
</dbReference>
<evidence type="ECO:0000256" key="4">
    <source>
        <dbReference type="ARBA" id="ARBA00022786"/>
    </source>
</evidence>
<organism evidence="9 10">
    <name type="scientific">Apatococcus fuscideae</name>
    <dbReference type="NCBI Taxonomy" id="2026836"/>
    <lineage>
        <taxon>Eukaryota</taxon>
        <taxon>Viridiplantae</taxon>
        <taxon>Chlorophyta</taxon>
        <taxon>core chlorophytes</taxon>
        <taxon>Trebouxiophyceae</taxon>
        <taxon>Chlorellales</taxon>
        <taxon>Chlorellaceae</taxon>
        <taxon>Apatococcus</taxon>
    </lineage>
</organism>
<evidence type="ECO:0000256" key="7">
    <source>
        <dbReference type="PROSITE-ProRule" id="PRU00339"/>
    </source>
</evidence>
<evidence type="ECO:0000256" key="8">
    <source>
        <dbReference type="SAM" id="MobiDB-lite"/>
    </source>
</evidence>
<dbReference type="Pfam" id="PF13181">
    <property type="entry name" value="TPR_8"/>
    <property type="match status" value="2"/>
</dbReference>
<dbReference type="GO" id="GO:0005737">
    <property type="term" value="C:cytoplasm"/>
    <property type="evidence" value="ECO:0007669"/>
    <property type="project" value="TreeGrafter"/>
</dbReference>
<name>A0AAW1SMV1_9CHLO</name>
<keyword evidence="2" id="KW-0677">Repeat</keyword>
<dbReference type="InterPro" id="IPR019734">
    <property type="entry name" value="TPR_rpt"/>
</dbReference>
<keyword evidence="10" id="KW-1185">Reference proteome</keyword>
<accession>A0AAW1SMV1</accession>
<protein>
    <recommendedName>
        <fullName evidence="11">Anaphase-promoting complex subunit 6</fullName>
    </recommendedName>
</protein>
<dbReference type="InterPro" id="IPR011990">
    <property type="entry name" value="TPR-like_helical_dom_sf"/>
</dbReference>
<dbReference type="PROSITE" id="PS50005">
    <property type="entry name" value="TPR"/>
    <property type="match status" value="4"/>
</dbReference>
<dbReference type="AlphaFoldDB" id="A0AAW1SMV1"/>
<reference evidence="9 10" key="1">
    <citation type="journal article" date="2024" name="Nat. Commun.">
        <title>Phylogenomics reveals the evolutionary origins of lichenization in chlorophyte algae.</title>
        <authorList>
            <person name="Puginier C."/>
            <person name="Libourel C."/>
            <person name="Otte J."/>
            <person name="Skaloud P."/>
            <person name="Haon M."/>
            <person name="Grisel S."/>
            <person name="Petersen M."/>
            <person name="Berrin J.G."/>
            <person name="Delaux P.M."/>
            <person name="Dal Grande F."/>
            <person name="Keller J."/>
        </authorList>
    </citation>
    <scope>NUCLEOTIDE SEQUENCE [LARGE SCALE GENOMIC DNA]</scope>
    <source>
        <strain evidence="9 10">SAG 2523</strain>
    </source>
</reference>
<evidence type="ECO:0000313" key="10">
    <source>
        <dbReference type="Proteomes" id="UP001485043"/>
    </source>
</evidence>
<sequence>MQHAVLIGKLRRLVQSSMAKHAYESAVFFADKLVTLTHEEPEEIFRLAQAFYLSQQYRRALWLLRNTDMVKMDLRFRYLAARCLAEVGDWEECLGTLGGWEEDTSAAVADLMQGSQAERMTRGQLGPESESLPSEEASYKAALCMLRGRVYAAMENQARACLWYQAALQLDPFCYEAFQVLIEKSMLTGQEERVLLEKLPFGSDDEWIQLLYRAKCKKYEQASTFKQTLRALQRPIPPDPAPVSTPDSTAMPPSSTASRCMAKPVEAHLDADAEMEGEESELVSTSGCGLAGNLDVLTCRADWLYHSGAHQECYQLTTDILDRDMYAVECLPTHLAAALELCKKNDLFLQAHRLVQEYPSRALSWYAVGVYYLATHQHEQARRYFGKATALDASCAVAWIGFGHAFALQDESDQAMAAYRTAARLFRGLHMPLVGMGMEYQRMNNLPLAQQLFNQARSVCPADPLVANELGVLAFRNRQLDAAIHHFTSALELLPPKASAASEATLVNLGHVYRRQKRWPEAIAAFRKALGLAPGHASTYASLAFTHHLQGDLQVAIENYHKALGMRPDDSFTAEMLTCAMDDEVTRDEAGAAY</sequence>
<comment type="caution">
    <text evidence="9">The sequence shown here is derived from an EMBL/GenBank/DDBJ whole genome shotgun (WGS) entry which is preliminary data.</text>
</comment>
<feature type="repeat" description="TPR" evidence="7">
    <location>
        <begin position="362"/>
        <end position="395"/>
    </location>
</feature>
<dbReference type="GO" id="GO:0005680">
    <property type="term" value="C:anaphase-promoting complex"/>
    <property type="evidence" value="ECO:0007669"/>
    <property type="project" value="TreeGrafter"/>
</dbReference>
<feature type="region of interest" description="Disordered" evidence="8">
    <location>
        <begin position="235"/>
        <end position="257"/>
    </location>
</feature>
<dbReference type="Pfam" id="PF13424">
    <property type="entry name" value="TPR_12"/>
    <property type="match status" value="1"/>
</dbReference>
<dbReference type="Gene3D" id="1.25.40.10">
    <property type="entry name" value="Tetratricopeptide repeat domain"/>
    <property type="match status" value="2"/>
</dbReference>
<dbReference type="SMART" id="SM00028">
    <property type="entry name" value="TPR"/>
    <property type="match status" value="7"/>
</dbReference>
<dbReference type="GO" id="GO:0031145">
    <property type="term" value="P:anaphase-promoting complex-dependent catabolic process"/>
    <property type="evidence" value="ECO:0007669"/>
    <property type="project" value="TreeGrafter"/>
</dbReference>
<evidence type="ECO:0000256" key="3">
    <source>
        <dbReference type="ARBA" id="ARBA00022776"/>
    </source>
</evidence>
<dbReference type="Pfam" id="PF12895">
    <property type="entry name" value="ANAPC3"/>
    <property type="match status" value="1"/>
</dbReference>
<keyword evidence="6" id="KW-0131">Cell cycle</keyword>
<dbReference type="PANTHER" id="PTHR12558">
    <property type="entry name" value="CELL DIVISION CYCLE 16,23,27"/>
    <property type="match status" value="1"/>
</dbReference>
<dbReference type="EMBL" id="JALJOV010001465">
    <property type="protein sequence ID" value="KAK9847452.1"/>
    <property type="molecule type" value="Genomic_DNA"/>
</dbReference>
<keyword evidence="5 7" id="KW-0802">TPR repeat</keyword>
<keyword evidence="3" id="KW-0498">Mitosis</keyword>
<dbReference type="GO" id="GO:0051301">
    <property type="term" value="P:cell division"/>
    <property type="evidence" value="ECO:0007669"/>
    <property type="project" value="UniProtKB-KW"/>
</dbReference>
<evidence type="ECO:0000256" key="2">
    <source>
        <dbReference type="ARBA" id="ARBA00022737"/>
    </source>
</evidence>
<evidence type="ECO:0000256" key="6">
    <source>
        <dbReference type="ARBA" id="ARBA00023306"/>
    </source>
</evidence>
<feature type="repeat" description="TPR" evidence="7">
    <location>
        <begin position="464"/>
        <end position="497"/>
    </location>
</feature>